<proteinExistence type="predicted"/>
<name>A0A0N4Y5W6_NIPBR</name>
<feature type="coiled-coil region" evidence="1">
    <location>
        <begin position="107"/>
        <end position="152"/>
    </location>
</feature>
<keyword evidence="1" id="KW-0175">Coiled coil</keyword>
<dbReference type="WBParaSite" id="NBR_0001142801-mRNA-1">
    <property type="protein sequence ID" value="NBR_0001142801-mRNA-1"/>
    <property type="gene ID" value="NBR_0001142801"/>
</dbReference>
<dbReference type="SUPFAM" id="SSF48403">
    <property type="entry name" value="Ankyrin repeat"/>
    <property type="match status" value="1"/>
</dbReference>
<dbReference type="STRING" id="27835.A0A0N4Y5W6"/>
<dbReference type="Proteomes" id="UP000271162">
    <property type="component" value="Unassembled WGS sequence"/>
</dbReference>
<feature type="compositionally biased region" description="Low complexity" evidence="2">
    <location>
        <begin position="30"/>
        <end position="47"/>
    </location>
</feature>
<sequence>MLPETSKEKKKADHEEKDNVKKNDKRRNSLTDSATFSSSTSSNSSSVDSDEAVSWPGNLCDSKGTMTMPMETVVNTDEHNNTKTDLDKNGFSSEKDQSTSTENVKTVIQTKKRIEKLRKEREKKDKKERERAAAAKKEVENFEANRQSAIFEIEKERCVREMLPQIACARLSKSPLYSDLVGARKENWREGYQDSYLREHNHIGALYIEKDALEGVAHSMELVAAMTNSTYSNKWLRKTLALVLRGKVRKVWRRIQIVAEIMRTHRCHNNRFKTMSLAQVLEHVMESVVNLTRDSEDKTNVAMYLSSQFAGRQPCLLAKHRQCLMLDLILSCLAPTDAGALLIEKTRNCQRQAVHFAAISGQPCQLDVLLKHGSPTNEFDKSKQAAIHYLVERNNVLMVRQLMWYGSDMSLVEPSVSKVPSELYNVDNGEVCSYLQTRVKALERVMATWLKAICAGKLQLGSAASSLHAIRFLPSGGSEINRANDPRRLWLGLRSDIIQQGFNEGDSLVLFMLPVAFTPQDTLMPAEFPHIVRTELFEASFDTFRKAVSLMKAPTLCVSADQLISKVYLTMPVFQEEDNGYVYAWRIPCKSQQLKGVEFAALHCTLNTSQMDPKVAKQAMLFVQIFVVKTPHLGPAARSKQKME</sequence>
<keyword evidence="4" id="KW-1185">Reference proteome</keyword>
<evidence type="ECO:0000313" key="5">
    <source>
        <dbReference type="WBParaSite" id="NBR_0001142801-mRNA-1"/>
    </source>
</evidence>
<feature type="region of interest" description="Disordered" evidence="2">
    <location>
        <begin position="1"/>
        <end position="106"/>
    </location>
</feature>
<feature type="compositionally biased region" description="Basic and acidic residues" evidence="2">
    <location>
        <begin position="1"/>
        <end position="29"/>
    </location>
</feature>
<dbReference type="EMBL" id="UYSL01020523">
    <property type="protein sequence ID" value="VDL75018.1"/>
    <property type="molecule type" value="Genomic_DNA"/>
</dbReference>
<accession>A0A0N4Y5W6</accession>
<organism evidence="5">
    <name type="scientific">Nippostrongylus brasiliensis</name>
    <name type="common">Rat hookworm</name>
    <dbReference type="NCBI Taxonomy" id="27835"/>
    <lineage>
        <taxon>Eukaryota</taxon>
        <taxon>Metazoa</taxon>
        <taxon>Ecdysozoa</taxon>
        <taxon>Nematoda</taxon>
        <taxon>Chromadorea</taxon>
        <taxon>Rhabditida</taxon>
        <taxon>Rhabditina</taxon>
        <taxon>Rhabditomorpha</taxon>
        <taxon>Strongyloidea</taxon>
        <taxon>Heligmosomidae</taxon>
        <taxon>Nippostrongylus</taxon>
    </lineage>
</organism>
<evidence type="ECO:0000313" key="4">
    <source>
        <dbReference type="Proteomes" id="UP000271162"/>
    </source>
</evidence>
<protein>
    <submittedName>
        <fullName evidence="5">ANK_REP_REGION domain-containing protein</fullName>
    </submittedName>
</protein>
<evidence type="ECO:0000313" key="3">
    <source>
        <dbReference type="EMBL" id="VDL75018.1"/>
    </source>
</evidence>
<evidence type="ECO:0000256" key="2">
    <source>
        <dbReference type="SAM" id="MobiDB-lite"/>
    </source>
</evidence>
<dbReference type="Gene3D" id="1.25.40.20">
    <property type="entry name" value="Ankyrin repeat-containing domain"/>
    <property type="match status" value="1"/>
</dbReference>
<dbReference type="AlphaFoldDB" id="A0A0N4Y5W6"/>
<dbReference type="InterPro" id="IPR036770">
    <property type="entry name" value="Ankyrin_rpt-contain_sf"/>
</dbReference>
<reference evidence="5" key="1">
    <citation type="submission" date="2017-02" db="UniProtKB">
        <authorList>
            <consortium name="WormBaseParasite"/>
        </authorList>
    </citation>
    <scope>IDENTIFICATION</scope>
</reference>
<dbReference type="OMA" id="MWYGSDM"/>
<reference evidence="3 4" key="2">
    <citation type="submission" date="2018-11" db="EMBL/GenBank/DDBJ databases">
        <authorList>
            <consortium name="Pathogen Informatics"/>
        </authorList>
    </citation>
    <scope>NUCLEOTIDE SEQUENCE [LARGE SCALE GENOMIC DNA]</scope>
</reference>
<evidence type="ECO:0000256" key="1">
    <source>
        <dbReference type="SAM" id="Coils"/>
    </source>
</evidence>
<feature type="compositionally biased region" description="Basic and acidic residues" evidence="2">
    <location>
        <begin position="76"/>
        <end position="97"/>
    </location>
</feature>
<gene>
    <name evidence="3" type="ORF">NBR_LOCUS11429</name>
</gene>